<evidence type="ECO:0000256" key="3">
    <source>
        <dbReference type="ARBA" id="ARBA00022840"/>
    </source>
</evidence>
<dbReference type="PANTHER" id="PTHR11659:SF2">
    <property type="entry name" value="GLUTAMYL-TRNA(GLN) AMIDOTRANSFERASE SUBUNIT E"/>
    <property type="match status" value="1"/>
</dbReference>
<dbReference type="InterPro" id="IPR029351">
    <property type="entry name" value="GAD_dom"/>
</dbReference>
<dbReference type="InterPro" id="IPR023168">
    <property type="entry name" value="GatB_Yqey_C_2"/>
</dbReference>
<dbReference type="HAMAP" id="MF_00588">
    <property type="entry name" value="GatE"/>
    <property type="match status" value="1"/>
</dbReference>
<dbReference type="Gene3D" id="3.30.1360.30">
    <property type="entry name" value="GAD-like domain"/>
    <property type="match status" value="1"/>
</dbReference>
<dbReference type="InterPro" id="IPR018027">
    <property type="entry name" value="Asn/Gln_amidotransferase"/>
</dbReference>
<dbReference type="GO" id="GO:0016740">
    <property type="term" value="F:transferase activity"/>
    <property type="evidence" value="ECO:0007669"/>
    <property type="project" value="UniProtKB-KW"/>
</dbReference>
<dbReference type="Pfam" id="PF02938">
    <property type="entry name" value="GAD"/>
    <property type="match status" value="1"/>
</dbReference>
<dbReference type="PROSITE" id="PS01234">
    <property type="entry name" value="GATB"/>
    <property type="match status" value="1"/>
</dbReference>
<comment type="similarity">
    <text evidence="6">Belongs to the GatB/GatE family. GatE subfamily.</text>
</comment>
<keyword evidence="9" id="KW-1185">Reference proteome</keyword>
<comment type="catalytic activity">
    <reaction evidence="5 6">
        <text>L-glutamyl-tRNA(Gln) + L-glutamine + ATP + H2O = L-glutaminyl-tRNA(Gln) + L-glutamate + ADP + phosphate + H(+)</text>
        <dbReference type="Rhea" id="RHEA:17521"/>
        <dbReference type="Rhea" id="RHEA-COMP:9681"/>
        <dbReference type="Rhea" id="RHEA-COMP:9684"/>
        <dbReference type="ChEBI" id="CHEBI:15377"/>
        <dbReference type="ChEBI" id="CHEBI:15378"/>
        <dbReference type="ChEBI" id="CHEBI:29985"/>
        <dbReference type="ChEBI" id="CHEBI:30616"/>
        <dbReference type="ChEBI" id="CHEBI:43474"/>
        <dbReference type="ChEBI" id="CHEBI:58359"/>
        <dbReference type="ChEBI" id="CHEBI:78520"/>
        <dbReference type="ChEBI" id="CHEBI:78521"/>
        <dbReference type="ChEBI" id="CHEBI:456216"/>
    </reaction>
</comment>
<accession>A0A0F7FJ65</accession>
<evidence type="ECO:0000256" key="2">
    <source>
        <dbReference type="ARBA" id="ARBA00022741"/>
    </source>
</evidence>
<keyword evidence="2 6" id="KW-0547">Nucleotide-binding</keyword>
<evidence type="ECO:0000313" key="8">
    <source>
        <dbReference type="EMBL" id="AKG39449.1"/>
    </source>
</evidence>
<keyword evidence="4 6" id="KW-0648">Protein biosynthesis</keyword>
<dbReference type="GO" id="GO:0006412">
    <property type="term" value="P:translation"/>
    <property type="evidence" value="ECO:0007669"/>
    <property type="project" value="UniProtKB-UniRule"/>
</dbReference>
<dbReference type="Gene3D" id="1.10.150.380">
    <property type="entry name" value="GatB domain, N-terminal subdomain"/>
    <property type="match status" value="1"/>
</dbReference>
<dbReference type="InterPro" id="IPR006075">
    <property type="entry name" value="Asn/Gln-tRNA_Trfase_suB/E_cat"/>
</dbReference>
<feature type="domain" description="Asn/Gln amidotransferase" evidence="7">
    <location>
        <begin position="486"/>
        <end position="628"/>
    </location>
</feature>
<dbReference type="STRING" id="1550241.MA03_08155"/>
<comment type="function">
    <text evidence="6">Allows the formation of correctly charged Gln-tRNA(Gln) through the transamidation of misacylated Glu-tRNA(Gln) in organisms which lack glutaminyl-tRNA synthetase. The reaction takes place in the presence of glutamine and ATP through an activated gamma-phospho-Glu-tRNA(Gln). The GatDE system is specific for glutamate and does not act on aspartate.</text>
</comment>
<keyword evidence="8" id="KW-0808">Transferase</keyword>
<name>A0A0F7FJ65_9CREN</name>
<dbReference type="InterPro" id="IPR004115">
    <property type="entry name" value="GAD-like_sf"/>
</dbReference>
<dbReference type="SUPFAM" id="SSF89095">
    <property type="entry name" value="GatB/YqeY motif"/>
    <property type="match status" value="1"/>
</dbReference>
<dbReference type="Pfam" id="PF02934">
    <property type="entry name" value="GatB_N"/>
    <property type="match status" value="1"/>
</dbReference>
<protein>
    <recommendedName>
        <fullName evidence="6">Glutamyl-tRNA(Gln) amidotransferase subunit E</fullName>
        <shortName evidence="6">Glu-ADT subunit E</shortName>
        <ecNumber evidence="6">6.3.5.-</ecNumber>
    </recommendedName>
</protein>
<dbReference type="NCBIfam" id="TIGR00134">
    <property type="entry name" value="gatE_arch"/>
    <property type="match status" value="1"/>
</dbReference>
<dbReference type="KEGG" id="thf:MA03_08155"/>
<keyword evidence="1 6" id="KW-0436">Ligase</keyword>
<dbReference type="GO" id="GO:0004812">
    <property type="term" value="F:aminoacyl-tRNA ligase activity"/>
    <property type="evidence" value="ECO:0007669"/>
    <property type="project" value="InterPro"/>
</dbReference>
<evidence type="ECO:0000256" key="4">
    <source>
        <dbReference type="ARBA" id="ARBA00022917"/>
    </source>
</evidence>
<dbReference type="InterPro" id="IPR004414">
    <property type="entry name" value="GatE"/>
</dbReference>
<evidence type="ECO:0000256" key="6">
    <source>
        <dbReference type="HAMAP-Rule" id="MF_00588"/>
    </source>
</evidence>
<dbReference type="EMBL" id="CP009961">
    <property type="protein sequence ID" value="AKG39449.1"/>
    <property type="molecule type" value="Genomic_DNA"/>
</dbReference>
<dbReference type="GO" id="GO:0005524">
    <property type="term" value="F:ATP binding"/>
    <property type="evidence" value="ECO:0007669"/>
    <property type="project" value="UniProtKB-KW"/>
</dbReference>
<dbReference type="GO" id="GO:0070681">
    <property type="term" value="P:glutaminyl-tRNAGln biosynthesis via transamidation"/>
    <property type="evidence" value="ECO:0007669"/>
    <property type="project" value="TreeGrafter"/>
</dbReference>
<dbReference type="GeneID" id="25402196"/>
<comment type="subunit">
    <text evidence="6">Heterodimer of GatD and GatE.</text>
</comment>
<dbReference type="Gene3D" id="1.10.10.410">
    <property type="match status" value="1"/>
</dbReference>
<dbReference type="InterPro" id="IPR017959">
    <property type="entry name" value="Asn/Gln-tRNA_amidoTrfase_suB/E"/>
</dbReference>
<keyword evidence="3 6" id="KW-0067">ATP-binding</keyword>
<dbReference type="HOGENOM" id="CLU_030702_0_0_2"/>
<dbReference type="NCBIfam" id="NF003107">
    <property type="entry name" value="PRK04028.1"/>
    <property type="match status" value="1"/>
</dbReference>
<dbReference type="PATRIC" id="fig|1550241.5.peg.1688"/>
<dbReference type="InterPro" id="IPR042114">
    <property type="entry name" value="GatB_C_1"/>
</dbReference>
<proteinExistence type="inferred from homology"/>
<dbReference type="AlphaFoldDB" id="A0A0F7FJ65"/>
<dbReference type="SUPFAM" id="SSF55931">
    <property type="entry name" value="Glutamine synthetase/guanido kinase"/>
    <property type="match status" value="1"/>
</dbReference>
<evidence type="ECO:0000256" key="5">
    <source>
        <dbReference type="ARBA" id="ARBA00047913"/>
    </source>
</evidence>
<dbReference type="Pfam" id="PF02637">
    <property type="entry name" value="GatB_Yqey"/>
    <property type="match status" value="1"/>
</dbReference>
<evidence type="ECO:0000313" key="9">
    <source>
        <dbReference type="Proteomes" id="UP000067434"/>
    </source>
</evidence>
<dbReference type="SUPFAM" id="SSF55261">
    <property type="entry name" value="GAD domain-like"/>
    <property type="match status" value="1"/>
</dbReference>
<evidence type="ECO:0000256" key="1">
    <source>
        <dbReference type="ARBA" id="ARBA00022598"/>
    </source>
</evidence>
<dbReference type="GO" id="GO:0005737">
    <property type="term" value="C:cytoplasm"/>
    <property type="evidence" value="ECO:0007669"/>
    <property type="project" value="InterPro"/>
</dbReference>
<dbReference type="InterPro" id="IPR014746">
    <property type="entry name" value="Gln_synth/guanido_kin_cat_dom"/>
</dbReference>
<dbReference type="PANTHER" id="PTHR11659">
    <property type="entry name" value="GLUTAMYL-TRNA GLN AMIDOTRANSFERASE SUBUNIT B MITOCHONDRIAL AND PROKARYOTIC PET112-RELATED"/>
    <property type="match status" value="1"/>
</dbReference>
<dbReference type="InterPro" id="IPR003789">
    <property type="entry name" value="Asn/Gln_tRNA_amidoTrase-B-like"/>
</dbReference>
<dbReference type="EC" id="6.3.5.-" evidence="6"/>
<dbReference type="GO" id="GO:0050567">
    <property type="term" value="F:glutaminyl-tRNA synthase (glutamine-hydrolyzing) activity"/>
    <property type="evidence" value="ECO:0007669"/>
    <property type="project" value="UniProtKB-UniRule"/>
</dbReference>
<organism evidence="8 9">
    <name type="scientific">Infirmifilum uzonense</name>
    <dbReference type="NCBI Taxonomy" id="1550241"/>
    <lineage>
        <taxon>Archaea</taxon>
        <taxon>Thermoproteota</taxon>
        <taxon>Thermoprotei</taxon>
        <taxon>Thermofilales</taxon>
        <taxon>Thermofilaceae</taxon>
        <taxon>Infirmifilum</taxon>
    </lineage>
</organism>
<dbReference type="RefSeq" id="WP_052884953.1">
    <property type="nucleotide sequence ID" value="NZ_CP009961.1"/>
</dbReference>
<dbReference type="SMART" id="SM00845">
    <property type="entry name" value="GatB_Yqey"/>
    <property type="match status" value="1"/>
</dbReference>
<dbReference type="Proteomes" id="UP000067434">
    <property type="component" value="Chromosome"/>
</dbReference>
<dbReference type="OrthoDB" id="7316at2157"/>
<sequence length="634" mass="71190">MTTLSRKIKCGIEIHQMLDTQSKLFCSCPTKIRKDPPDFTFLRRLRLARSEIGEIDPAALFEFEKGLQFLYEGYNDSVCLVEMDEEPPHPTNMEALTIALKFALLVNARIIDEIHVMRKIVIDGSNTTGFQRTMLVAVGGSINVKGKEIPIETICLEEDAARKIDERKDQQTVIYRLDRLGIPLIEVATGPVIESPEEAREVAHYIGLLLRSLGKVKRGLGTIRQDLNISVEGGARVEVKGVQYLDLIPLVVENEVKRQVKLLEIRDELVARGLSVTDILFEPVDVSKYFEKTKSKVARSALEKGGVALALKLKGFKGILGKEIQPGRRFGTELADRARYWARVGGIFHSDELPGYGISEEEVKILSEVLSLGENDAFVLVFDEREKALKALEAVYKRVLEAFSGVPEETRAANTDGTTRFMRPRPGKARMYPETDIRPIVISSQLIEKLKGELPEPPEETLKRLKKHYGLSDVLAQQLFSSEYLFFFEELVQETGVQPVIAATLLTNTLKSLRREGVNVEVLEEEHIKKVLKAVAENKLAKEAIPEVLRALAENPESSVEDVIEKLSLRGLTLQELERLVDEIISERKQLIMEKKEKAFSPIMGIVMEKVRGKIDGKIVAEVVRKKITEAISS</sequence>
<evidence type="ECO:0000259" key="7">
    <source>
        <dbReference type="SMART" id="SM00845"/>
    </source>
</evidence>
<reference evidence="8 9" key="1">
    <citation type="journal article" date="2015" name="Stand. Genomic Sci.">
        <title>Complete genome sequence of and proposal of Thermofilum uzonense sp. nov. a novel hyperthermophilic crenarchaeon and emended description of the genus Thermofilum.</title>
        <authorList>
            <person name="Toshchakov S.V."/>
            <person name="Korzhenkov A.A."/>
            <person name="Samarov N.I."/>
            <person name="Mazunin I.O."/>
            <person name="Mozhey O.I."/>
            <person name="Shmyr I.S."/>
            <person name="Derbikova K.S."/>
            <person name="Taranov E.A."/>
            <person name="Dominova I.N."/>
            <person name="Bonch-Osmolovskaya E.A."/>
            <person name="Patrushev M.V."/>
            <person name="Podosokorskaya O.A."/>
            <person name="Kublanov I.V."/>
        </authorList>
    </citation>
    <scope>NUCLEOTIDE SEQUENCE [LARGE SCALE GENOMIC DNA]</scope>
    <source>
        <strain evidence="8 9">1807-2</strain>
    </source>
</reference>
<dbReference type="InterPro" id="IPR017958">
    <property type="entry name" value="Gln-tRNA_amidoTrfase_suB_CS"/>
</dbReference>
<gene>
    <name evidence="6" type="primary">gatE</name>
    <name evidence="8" type="ORF">MA03_08155</name>
</gene>